<sequence>MEGNKTGLQPSTPQLNGEYAEETAELGDIDYPITQLDQLLNDLQGNAAVAAGDDGLARFGESRLRAIRTNALAQSAAAWLAEQALRDVMQGTDAWTGTQSARVLFDHQNQLREESLRWRLLAERAATYLLNPELAREHARHWLGESCARDEYPGL</sequence>
<dbReference type="RefSeq" id="WP_114844412.1">
    <property type="nucleotide sequence ID" value="NZ_JBHSPE010000001.1"/>
</dbReference>
<dbReference type="Proteomes" id="UP000253782">
    <property type="component" value="Unassembled WGS sequence"/>
</dbReference>
<dbReference type="EMBL" id="QQAH01000003">
    <property type="protein sequence ID" value="RDD82900.1"/>
    <property type="molecule type" value="Genomic_DNA"/>
</dbReference>
<comment type="caution">
    <text evidence="1">The sequence shown here is derived from an EMBL/GenBank/DDBJ whole genome shotgun (WGS) entry which is preliminary data.</text>
</comment>
<reference evidence="1 2" key="1">
    <citation type="submission" date="2018-07" db="EMBL/GenBank/DDBJ databases">
        <title>Dyella tabacisoli L4-6T, whole genome shotgun sequence.</title>
        <authorList>
            <person name="Zhou X.-K."/>
            <person name="Li W.-J."/>
            <person name="Duan Y.-Q."/>
        </authorList>
    </citation>
    <scope>NUCLEOTIDE SEQUENCE [LARGE SCALE GENOMIC DNA]</scope>
    <source>
        <strain evidence="1 2">L4-6</strain>
    </source>
</reference>
<name>A0A369UTH5_9GAMM</name>
<accession>A0A369UTH5</accession>
<keyword evidence="2" id="KW-1185">Reference proteome</keyword>
<protein>
    <submittedName>
        <fullName evidence="1">Uncharacterized protein</fullName>
    </submittedName>
</protein>
<gene>
    <name evidence="1" type="ORF">DVJ77_05140</name>
</gene>
<proteinExistence type="predicted"/>
<evidence type="ECO:0000313" key="1">
    <source>
        <dbReference type="EMBL" id="RDD82900.1"/>
    </source>
</evidence>
<organism evidence="1 2">
    <name type="scientific">Dyella tabacisoli</name>
    <dbReference type="NCBI Taxonomy" id="2282381"/>
    <lineage>
        <taxon>Bacteria</taxon>
        <taxon>Pseudomonadati</taxon>
        <taxon>Pseudomonadota</taxon>
        <taxon>Gammaproteobacteria</taxon>
        <taxon>Lysobacterales</taxon>
        <taxon>Rhodanobacteraceae</taxon>
        <taxon>Dyella</taxon>
    </lineage>
</organism>
<dbReference type="AlphaFoldDB" id="A0A369UTH5"/>
<evidence type="ECO:0000313" key="2">
    <source>
        <dbReference type="Proteomes" id="UP000253782"/>
    </source>
</evidence>